<reference evidence="3 4" key="1">
    <citation type="submission" date="2016-08" db="EMBL/GenBank/DDBJ databases">
        <title>Complete genome sequence of Streptomyces agglomeratus strain 6-3-2, a novel anti-MRSA actinomycete isolated from Wuli of Tebit, China.</title>
        <authorList>
            <person name="Chen X."/>
        </authorList>
    </citation>
    <scope>NUCLEOTIDE SEQUENCE [LARGE SCALE GENOMIC DNA]</scope>
    <source>
        <strain evidence="3 4">6-3-2</strain>
    </source>
</reference>
<dbReference type="EMBL" id="MEHJ01000001">
    <property type="protein sequence ID" value="OEJ29862.1"/>
    <property type="molecule type" value="Genomic_DNA"/>
</dbReference>
<comment type="caution">
    <text evidence="3">The sequence shown here is derived from an EMBL/GenBank/DDBJ whole genome shotgun (WGS) entry which is preliminary data.</text>
</comment>
<keyword evidence="2" id="KW-0472">Membrane</keyword>
<dbReference type="AlphaFoldDB" id="A0A1E5PK16"/>
<gene>
    <name evidence="3" type="ORF">AS594_32265</name>
</gene>
<keyword evidence="2" id="KW-1133">Transmembrane helix</keyword>
<dbReference type="InterPro" id="IPR021235">
    <property type="entry name" value="DUF2637"/>
</dbReference>
<feature type="compositionally biased region" description="Polar residues" evidence="1">
    <location>
        <begin position="228"/>
        <end position="241"/>
    </location>
</feature>
<feature type="region of interest" description="Disordered" evidence="1">
    <location>
        <begin position="33"/>
        <end position="52"/>
    </location>
</feature>
<feature type="transmembrane region" description="Helical" evidence="2">
    <location>
        <begin position="86"/>
        <end position="114"/>
    </location>
</feature>
<organism evidence="3 4">
    <name type="scientific">Streptomyces agglomeratus</name>
    <dbReference type="NCBI Taxonomy" id="285458"/>
    <lineage>
        <taxon>Bacteria</taxon>
        <taxon>Bacillati</taxon>
        <taxon>Actinomycetota</taxon>
        <taxon>Actinomycetes</taxon>
        <taxon>Kitasatosporales</taxon>
        <taxon>Streptomycetaceae</taxon>
        <taxon>Streptomyces</taxon>
    </lineage>
</organism>
<feature type="transmembrane region" description="Helical" evidence="2">
    <location>
        <begin position="134"/>
        <end position="151"/>
    </location>
</feature>
<keyword evidence="4" id="KW-1185">Reference proteome</keyword>
<accession>A0A1E5PK16</accession>
<feature type="region of interest" description="Disordered" evidence="1">
    <location>
        <begin position="214"/>
        <end position="241"/>
    </location>
</feature>
<name>A0A1E5PK16_9ACTN</name>
<proteinExistence type="predicted"/>
<dbReference type="Pfam" id="PF10935">
    <property type="entry name" value="DUF2637"/>
    <property type="match status" value="1"/>
</dbReference>
<evidence type="ECO:0000256" key="1">
    <source>
        <dbReference type="SAM" id="MobiDB-lite"/>
    </source>
</evidence>
<evidence type="ECO:0000313" key="4">
    <source>
        <dbReference type="Proteomes" id="UP000095759"/>
    </source>
</evidence>
<sequence length="241" mass="25822">MRHQPSDPLDSLDVAWDPAEELAHLLQEAIAADPGDAPTLPGADEPPVVGADDAPLTGLTRITAELPAVRPSPSRRRRALSRRRTAGALQTASFFLAALAAVVVSMVCVFGGMVTYDPLRHLAKYRTTDNAVRWWPLLVYGPWMVASLSILRAALHQRRAAHSWAVVLLFSTVSILLCVSQAPRTVVDVSAAALPSLAALACFQQLVRQITLTRPPRQAAPRHRGPATSAQRSAGSGRTPA</sequence>
<keyword evidence="2" id="KW-0812">Transmembrane</keyword>
<feature type="transmembrane region" description="Helical" evidence="2">
    <location>
        <begin position="163"/>
        <end position="183"/>
    </location>
</feature>
<evidence type="ECO:0000256" key="2">
    <source>
        <dbReference type="SAM" id="Phobius"/>
    </source>
</evidence>
<evidence type="ECO:0008006" key="5">
    <source>
        <dbReference type="Google" id="ProtNLM"/>
    </source>
</evidence>
<dbReference type="Proteomes" id="UP000095759">
    <property type="component" value="Unassembled WGS sequence"/>
</dbReference>
<evidence type="ECO:0000313" key="3">
    <source>
        <dbReference type="EMBL" id="OEJ29862.1"/>
    </source>
</evidence>
<protein>
    <recommendedName>
        <fullName evidence="5">DUF2637 domain-containing protein</fullName>
    </recommendedName>
</protein>